<dbReference type="GO" id="GO:0005634">
    <property type="term" value="C:nucleus"/>
    <property type="evidence" value="ECO:0007669"/>
    <property type="project" value="UniProtKB-SubCell"/>
</dbReference>
<feature type="region of interest" description="Disordered" evidence="6">
    <location>
        <begin position="701"/>
        <end position="728"/>
    </location>
</feature>
<sequence length="812" mass="90938">MYSVHCREFHAMDSFRDLSSMVLTNGSYIDPCLSLRTSYPPRIASSHWNNSYDPVNKLQNGQGSSSLSIFNNRLYSTTSVSQHEPYIPQEQQPHCCYTSREIPTFDLCQHYTEEKNEKVLNASSDLLRKIPTSSRSCPVVSASSPISSSEEQKDPTAPGFTTLETVSPPSSPFRFTFDETETNHPGFVSFARPTSYSKSLKGGTVPYDDDNDRRCESRRYATQLSSDPLDLASTDAPRGPSNAYRFISFPTRTNKQRRSCPYESIDVNCSNPFISPFLDAPRASVCQAGKPDYSSAPSNELPGMCCSPTSEPSPVSRTNWRSQGSGQIQLWQFLLELLSDHQNMQCITWEGTNGEFKLVDPDEVARRWGERKSKPNMNYDKLSRALRYYYDKNIMTKVHGKRYAYKFDFTGLAQAVQSASTNPNLGVDADFRLVHQDYSSRLPLHAFSSRQRTESPDSFNLMPAAAAMAASEKQQHQQHQQQQKQERPQQNHSNQYYPHHPHHQQQQHLLHHHHQQPHHVQPSNSYGSINKETGGYDMNFLQSAAAAAAMAAATSCCFSNPPFQVSNATMNSMECTATVRAMTPSHSKTADLPSMSDQSIQGIGNETWQRRRMSRESCMETEHIPQGTSSFAIRSNLSLHPNFDHNIVRSNILAPWTADSVVTASKRVVGSPTPYFSESATPPNASLLQTAYDGKYVKSKDMKFPANPKNNPPNELSEKASSSTKSVSVSESIRNCDFPMALGMSGESSTKESKWDSLQQQQDSQVYGYSRPISTPWLITTVHSGNTTHNQMSSPSDIRTDYEHLHNTFTSG</sequence>
<reference evidence="8" key="1">
    <citation type="submission" date="2019-03" db="EMBL/GenBank/DDBJ databases">
        <title>Improved annotation for the trematode Fasciola hepatica.</title>
        <authorList>
            <person name="Choi Y.-J."/>
            <person name="Martin J."/>
            <person name="Mitreva M."/>
        </authorList>
    </citation>
    <scope>NUCLEOTIDE SEQUENCE [LARGE SCALE GENOMIC DNA]</scope>
</reference>
<evidence type="ECO:0000256" key="6">
    <source>
        <dbReference type="SAM" id="MobiDB-lite"/>
    </source>
</evidence>
<comment type="caution">
    <text evidence="8">The sequence shown here is derived from an EMBL/GenBank/DDBJ whole genome shotgun (WGS) entry which is preliminary data.</text>
</comment>
<evidence type="ECO:0000313" key="8">
    <source>
        <dbReference type="EMBL" id="THD25877.1"/>
    </source>
</evidence>
<dbReference type="PANTHER" id="PTHR11849">
    <property type="entry name" value="ETS"/>
    <property type="match status" value="1"/>
</dbReference>
<protein>
    <submittedName>
        <fullName evidence="8">Friend leukemia integration 1 transcription factor</fullName>
    </submittedName>
</protein>
<feature type="region of interest" description="Disordered" evidence="6">
    <location>
        <begin position="135"/>
        <end position="178"/>
    </location>
</feature>
<name>A0A4E0RWF4_FASHE</name>
<comment type="similarity">
    <text evidence="2 5">Belongs to the ETS family.</text>
</comment>
<feature type="domain" description="ETS" evidence="7">
    <location>
        <begin position="328"/>
        <end position="408"/>
    </location>
</feature>
<dbReference type="InterPro" id="IPR046328">
    <property type="entry name" value="ETS_fam"/>
</dbReference>
<evidence type="ECO:0000256" key="3">
    <source>
        <dbReference type="ARBA" id="ARBA00023125"/>
    </source>
</evidence>
<dbReference type="SMART" id="SM00413">
    <property type="entry name" value="ETS"/>
    <property type="match status" value="1"/>
</dbReference>
<dbReference type="GO" id="GO:0000981">
    <property type="term" value="F:DNA-binding transcription factor activity, RNA polymerase II-specific"/>
    <property type="evidence" value="ECO:0007669"/>
    <property type="project" value="TreeGrafter"/>
</dbReference>
<dbReference type="Gene3D" id="1.10.10.10">
    <property type="entry name" value="Winged helix-like DNA-binding domain superfamily/Winged helix DNA-binding domain"/>
    <property type="match status" value="1"/>
</dbReference>
<proteinExistence type="inferred from homology"/>
<evidence type="ECO:0000256" key="2">
    <source>
        <dbReference type="ARBA" id="ARBA00005562"/>
    </source>
</evidence>
<dbReference type="AlphaFoldDB" id="A0A4E0RWF4"/>
<feature type="region of interest" description="Disordered" evidence="6">
    <location>
        <begin position="466"/>
        <end position="524"/>
    </location>
</feature>
<feature type="region of interest" description="Disordered" evidence="6">
    <location>
        <begin position="740"/>
        <end position="759"/>
    </location>
</feature>
<comment type="subcellular location">
    <subcellularLocation>
        <location evidence="1 5">Nucleus</location>
    </subcellularLocation>
</comment>
<dbReference type="InterPro" id="IPR036388">
    <property type="entry name" value="WH-like_DNA-bd_sf"/>
</dbReference>
<evidence type="ECO:0000256" key="1">
    <source>
        <dbReference type="ARBA" id="ARBA00004123"/>
    </source>
</evidence>
<feature type="compositionally biased region" description="Low complexity" evidence="6">
    <location>
        <begin position="705"/>
        <end position="728"/>
    </location>
</feature>
<feature type="compositionally biased region" description="Low complexity" evidence="6">
    <location>
        <begin position="135"/>
        <end position="149"/>
    </location>
</feature>
<dbReference type="PRINTS" id="PR00454">
    <property type="entry name" value="ETSDOMAIN"/>
</dbReference>
<keyword evidence="9" id="KW-1185">Reference proteome</keyword>
<dbReference type="InterPro" id="IPR000418">
    <property type="entry name" value="Ets_dom"/>
</dbReference>
<dbReference type="SUPFAM" id="SSF46785">
    <property type="entry name" value="Winged helix' DNA-binding domain"/>
    <property type="match status" value="1"/>
</dbReference>
<dbReference type="PROSITE" id="PS00346">
    <property type="entry name" value="ETS_DOMAIN_2"/>
    <property type="match status" value="1"/>
</dbReference>
<keyword evidence="4 5" id="KW-0539">Nucleus</keyword>
<feature type="compositionally biased region" description="Basic residues" evidence="6">
    <location>
        <begin position="499"/>
        <end position="517"/>
    </location>
</feature>
<evidence type="ECO:0000313" key="9">
    <source>
        <dbReference type="Proteomes" id="UP000230066"/>
    </source>
</evidence>
<evidence type="ECO:0000256" key="5">
    <source>
        <dbReference type="RuleBase" id="RU004019"/>
    </source>
</evidence>
<dbReference type="FunFam" id="1.10.10.10:FF:000343">
    <property type="entry name" value="Ets at 65A, isoform C"/>
    <property type="match status" value="1"/>
</dbReference>
<dbReference type="EMBL" id="JXXN02000954">
    <property type="protein sequence ID" value="THD25877.1"/>
    <property type="molecule type" value="Genomic_DNA"/>
</dbReference>
<keyword evidence="3 5" id="KW-0238">DNA-binding</keyword>
<accession>A0A4E0RWF4</accession>
<gene>
    <name evidence="8" type="ORF">D915_003444</name>
</gene>
<dbReference type="InterPro" id="IPR036390">
    <property type="entry name" value="WH_DNA-bd_sf"/>
</dbReference>
<dbReference type="Proteomes" id="UP000230066">
    <property type="component" value="Unassembled WGS sequence"/>
</dbReference>
<dbReference type="PROSITE" id="PS50061">
    <property type="entry name" value="ETS_DOMAIN_3"/>
    <property type="match status" value="1"/>
</dbReference>
<evidence type="ECO:0000259" key="7">
    <source>
        <dbReference type="PROSITE" id="PS50061"/>
    </source>
</evidence>
<organism evidence="8 9">
    <name type="scientific">Fasciola hepatica</name>
    <name type="common">Liver fluke</name>
    <dbReference type="NCBI Taxonomy" id="6192"/>
    <lineage>
        <taxon>Eukaryota</taxon>
        <taxon>Metazoa</taxon>
        <taxon>Spiralia</taxon>
        <taxon>Lophotrochozoa</taxon>
        <taxon>Platyhelminthes</taxon>
        <taxon>Trematoda</taxon>
        <taxon>Digenea</taxon>
        <taxon>Plagiorchiida</taxon>
        <taxon>Echinostomata</taxon>
        <taxon>Echinostomatoidea</taxon>
        <taxon>Fasciolidae</taxon>
        <taxon>Fasciola</taxon>
    </lineage>
</organism>
<dbReference type="PROSITE" id="PS00345">
    <property type="entry name" value="ETS_DOMAIN_1"/>
    <property type="match status" value="1"/>
</dbReference>
<dbReference type="Pfam" id="PF00178">
    <property type="entry name" value="Ets"/>
    <property type="match status" value="1"/>
</dbReference>
<feature type="compositionally biased region" description="Low complexity" evidence="6">
    <location>
        <begin position="466"/>
        <end position="483"/>
    </location>
</feature>
<evidence type="ECO:0000256" key="4">
    <source>
        <dbReference type="ARBA" id="ARBA00023242"/>
    </source>
</evidence>
<dbReference type="GO" id="GO:0030154">
    <property type="term" value="P:cell differentiation"/>
    <property type="evidence" value="ECO:0007669"/>
    <property type="project" value="TreeGrafter"/>
</dbReference>
<dbReference type="PANTHER" id="PTHR11849:SF304">
    <property type="entry name" value="DNA-BINDING PROTEIN D-ETS-3"/>
    <property type="match status" value="1"/>
</dbReference>
<dbReference type="GO" id="GO:0043565">
    <property type="term" value="F:sequence-specific DNA binding"/>
    <property type="evidence" value="ECO:0007669"/>
    <property type="project" value="InterPro"/>
</dbReference>